<accession>A0A059EYZ0</accession>
<dbReference type="Proteomes" id="UP000030655">
    <property type="component" value="Unassembled WGS sequence"/>
</dbReference>
<protein>
    <submittedName>
        <fullName evidence="1">Uncharacterized protein</fullName>
    </submittedName>
</protein>
<organism evidence="1 2">
    <name type="scientific">Anncaliia algerae PRA339</name>
    <dbReference type="NCBI Taxonomy" id="1288291"/>
    <lineage>
        <taxon>Eukaryota</taxon>
        <taxon>Fungi</taxon>
        <taxon>Fungi incertae sedis</taxon>
        <taxon>Microsporidia</taxon>
        <taxon>Tubulinosematoidea</taxon>
        <taxon>Tubulinosematidae</taxon>
        <taxon>Anncaliia</taxon>
    </lineage>
</organism>
<reference evidence="2" key="1">
    <citation type="submission" date="2013-02" db="EMBL/GenBank/DDBJ databases">
        <authorList>
            <consortium name="The Broad Institute Genome Sequencing Platform"/>
            <person name="Cuomo C."/>
            <person name="Becnel J."/>
            <person name="Sanscrainte N."/>
            <person name="Walker B."/>
            <person name="Young S.K."/>
            <person name="Zeng Q."/>
            <person name="Gargeya S."/>
            <person name="Fitzgerald M."/>
            <person name="Haas B."/>
            <person name="Abouelleil A."/>
            <person name="Alvarado L."/>
            <person name="Arachchi H.M."/>
            <person name="Berlin A.M."/>
            <person name="Chapman S.B."/>
            <person name="Dewar J."/>
            <person name="Goldberg J."/>
            <person name="Griggs A."/>
            <person name="Gujja S."/>
            <person name="Hansen M."/>
            <person name="Howarth C."/>
            <person name="Imamovic A."/>
            <person name="Larimer J."/>
            <person name="McCowan C."/>
            <person name="Murphy C."/>
            <person name="Neiman D."/>
            <person name="Pearson M."/>
            <person name="Priest M."/>
            <person name="Roberts A."/>
            <person name="Saif S."/>
            <person name="Shea T."/>
            <person name="Sisk P."/>
            <person name="Sykes S."/>
            <person name="Wortman J."/>
            <person name="Nusbaum C."/>
            <person name="Birren B."/>
        </authorList>
    </citation>
    <scope>NUCLEOTIDE SEQUENCE [LARGE SCALE GENOMIC DNA]</scope>
    <source>
        <strain evidence="2">PRA339</strain>
    </source>
</reference>
<dbReference type="EMBL" id="KK365216">
    <property type="protein sequence ID" value="KCZ79946.1"/>
    <property type="molecule type" value="Genomic_DNA"/>
</dbReference>
<feature type="non-terminal residue" evidence="1">
    <location>
        <position position="1"/>
    </location>
</feature>
<keyword evidence="2" id="KW-1185">Reference proteome</keyword>
<evidence type="ECO:0000313" key="2">
    <source>
        <dbReference type="Proteomes" id="UP000030655"/>
    </source>
</evidence>
<dbReference type="VEuPathDB" id="MicrosporidiaDB:H312_02658"/>
<proteinExistence type="predicted"/>
<name>A0A059EYZ0_9MICR</name>
<gene>
    <name evidence="1" type="ORF">H312_02658</name>
</gene>
<sequence length="268" mass="32484">LYLYYDSLINLLNEIKKEENKRIFLYRKNLLEILRKEIEDLIYKINQEILKNEIKFTGEISHYTINFGDKLISNNNLRYLVFNLYYKFLHIIYLTNSLFVSGADVVLYKLNEYENNAFASLENKFIKFGKTDKMFAMESFLNYLLFKHQEDATHVKLRRNIGVSNTYKKVEILFQNFHDKLQFYKDSSLNLIHLEGLKLSIIEGFFDFKEIYIKNIEFFCFKKYVMTDEFVYDYLMKLIDIFKTKKRISTKKINKLKYKILNFKPNNK</sequence>
<dbReference type="HOGENOM" id="CLU_1040329_0_0_1"/>
<evidence type="ECO:0000313" key="1">
    <source>
        <dbReference type="EMBL" id="KCZ79946.1"/>
    </source>
</evidence>
<dbReference type="AlphaFoldDB" id="A0A059EYZ0"/>
<reference evidence="1 2" key="2">
    <citation type="submission" date="2014-03" db="EMBL/GenBank/DDBJ databases">
        <title>The Genome Sequence of Anncaliia algerae insect isolate PRA339.</title>
        <authorList>
            <consortium name="The Broad Institute Genome Sequencing Platform"/>
            <consortium name="The Broad Institute Genome Sequencing Center for Infectious Disease"/>
            <person name="Cuomo C."/>
            <person name="Becnel J."/>
            <person name="Sanscrainte N."/>
            <person name="Walker B."/>
            <person name="Young S.K."/>
            <person name="Zeng Q."/>
            <person name="Gargeya S."/>
            <person name="Fitzgerald M."/>
            <person name="Haas B."/>
            <person name="Abouelleil A."/>
            <person name="Alvarado L."/>
            <person name="Arachchi H.M."/>
            <person name="Berlin A.M."/>
            <person name="Chapman S.B."/>
            <person name="Dewar J."/>
            <person name="Goldberg J."/>
            <person name="Griggs A."/>
            <person name="Gujja S."/>
            <person name="Hansen M."/>
            <person name="Howarth C."/>
            <person name="Imamovic A."/>
            <person name="Larimer J."/>
            <person name="McCowan C."/>
            <person name="Murphy C."/>
            <person name="Neiman D."/>
            <person name="Pearson M."/>
            <person name="Priest M."/>
            <person name="Roberts A."/>
            <person name="Saif S."/>
            <person name="Shea T."/>
            <person name="Sisk P."/>
            <person name="Sykes S."/>
            <person name="Wortman J."/>
            <person name="Nusbaum C."/>
            <person name="Birren B."/>
        </authorList>
    </citation>
    <scope>NUCLEOTIDE SEQUENCE [LARGE SCALE GENOMIC DNA]</scope>
    <source>
        <strain evidence="1 2">PRA339</strain>
    </source>
</reference>